<evidence type="ECO:0000256" key="3">
    <source>
        <dbReference type="ARBA" id="ARBA00023163"/>
    </source>
</evidence>
<dbReference type="SMART" id="SM00422">
    <property type="entry name" value="HTH_MERR"/>
    <property type="match status" value="1"/>
</dbReference>
<evidence type="ECO:0000313" key="8">
    <source>
        <dbReference type="Proteomes" id="UP000182783"/>
    </source>
</evidence>
<name>A0A1G9HIV4_9BACL</name>
<evidence type="ECO:0000259" key="4">
    <source>
        <dbReference type="PROSITE" id="PS50937"/>
    </source>
</evidence>
<proteinExistence type="predicted"/>
<dbReference type="InterPro" id="IPR047057">
    <property type="entry name" value="MerR_fam"/>
</dbReference>
<dbReference type="InterPro" id="IPR009061">
    <property type="entry name" value="DNA-bd_dom_put_sf"/>
</dbReference>
<dbReference type="GO" id="GO:0003677">
    <property type="term" value="F:DNA binding"/>
    <property type="evidence" value="ECO:0007669"/>
    <property type="project" value="UniProtKB-KW"/>
</dbReference>
<evidence type="ECO:0000256" key="2">
    <source>
        <dbReference type="ARBA" id="ARBA00023125"/>
    </source>
</evidence>
<keyword evidence="1" id="KW-0805">Transcription regulation</keyword>
<dbReference type="PANTHER" id="PTHR30204:SF94">
    <property type="entry name" value="HEAVY METAL-DEPENDENT TRANSCRIPTIONAL REGULATOR HI_0293-RELATED"/>
    <property type="match status" value="1"/>
</dbReference>
<keyword evidence="2" id="KW-0238">DNA-binding</keyword>
<dbReference type="EMBL" id="FNGM01000001">
    <property type="protein sequence ID" value="SDL12938.1"/>
    <property type="molecule type" value="Genomic_DNA"/>
</dbReference>
<organism evidence="6 8">
    <name type="scientific">Paenibacillus jilunlii</name>
    <dbReference type="NCBI Taxonomy" id="682956"/>
    <lineage>
        <taxon>Bacteria</taxon>
        <taxon>Bacillati</taxon>
        <taxon>Bacillota</taxon>
        <taxon>Bacilli</taxon>
        <taxon>Bacillales</taxon>
        <taxon>Paenibacillaceae</taxon>
        <taxon>Paenibacillus</taxon>
    </lineage>
</organism>
<dbReference type="RefSeq" id="WP_062528033.1">
    <property type="nucleotide sequence ID" value="NZ_CP048429.1"/>
</dbReference>
<dbReference type="PANTHER" id="PTHR30204">
    <property type="entry name" value="REDOX-CYCLING DRUG-SENSING TRANSCRIPTIONAL ACTIVATOR SOXR"/>
    <property type="match status" value="1"/>
</dbReference>
<dbReference type="GO" id="GO:0003700">
    <property type="term" value="F:DNA-binding transcription factor activity"/>
    <property type="evidence" value="ECO:0007669"/>
    <property type="project" value="InterPro"/>
</dbReference>
<dbReference type="AlphaFoldDB" id="A0A1G9HIV4"/>
<evidence type="ECO:0000256" key="1">
    <source>
        <dbReference type="ARBA" id="ARBA00023015"/>
    </source>
</evidence>
<dbReference type="SUPFAM" id="SSF46955">
    <property type="entry name" value="Putative DNA-binding domain"/>
    <property type="match status" value="1"/>
</dbReference>
<dbReference type="Pfam" id="PF13411">
    <property type="entry name" value="MerR_1"/>
    <property type="match status" value="1"/>
</dbReference>
<feature type="domain" description="HTH merR-type" evidence="4">
    <location>
        <begin position="7"/>
        <end position="72"/>
    </location>
</feature>
<dbReference type="EMBL" id="LIPY01000124">
    <property type="protein sequence ID" value="KWX69695.1"/>
    <property type="molecule type" value="Genomic_DNA"/>
</dbReference>
<protein>
    <submittedName>
        <fullName evidence="6">MerR family transcriptional regulator, Zn(II)-responsive regulator of zntA</fullName>
    </submittedName>
</protein>
<keyword evidence="7" id="KW-1185">Reference proteome</keyword>
<dbReference type="OrthoDB" id="9791488at2"/>
<dbReference type="Proteomes" id="UP000070252">
    <property type="component" value="Unassembled WGS sequence"/>
</dbReference>
<keyword evidence="3" id="KW-0804">Transcription</keyword>
<dbReference type="InterPro" id="IPR000551">
    <property type="entry name" value="MerR-type_HTH_dom"/>
</dbReference>
<accession>A0A1G9HIV4</accession>
<gene>
    <name evidence="5" type="ORF">AML91_28275</name>
    <name evidence="6" type="ORF">SAMN05216191_101883</name>
</gene>
<dbReference type="PROSITE" id="PS50937">
    <property type="entry name" value="HTH_MERR_2"/>
    <property type="match status" value="1"/>
</dbReference>
<dbReference type="PRINTS" id="PR00040">
    <property type="entry name" value="HTHMERR"/>
</dbReference>
<dbReference type="Gene3D" id="1.10.1660.10">
    <property type="match status" value="1"/>
</dbReference>
<evidence type="ECO:0000313" key="5">
    <source>
        <dbReference type="EMBL" id="KWX69695.1"/>
    </source>
</evidence>
<evidence type="ECO:0000313" key="7">
    <source>
        <dbReference type="Proteomes" id="UP000070252"/>
    </source>
</evidence>
<dbReference type="Proteomes" id="UP000182783">
    <property type="component" value="Unassembled WGS sequence"/>
</dbReference>
<reference evidence="6 8" key="2">
    <citation type="submission" date="2016-10" db="EMBL/GenBank/DDBJ databases">
        <authorList>
            <person name="de Groot N.N."/>
        </authorList>
    </citation>
    <scope>NUCLEOTIDE SEQUENCE [LARGE SCALE GENOMIC DNA]</scope>
    <source>
        <strain evidence="6 8">CGMCC 1.10239</strain>
    </source>
</reference>
<evidence type="ECO:0000313" key="6">
    <source>
        <dbReference type="EMBL" id="SDL12938.1"/>
    </source>
</evidence>
<reference evidence="5 7" key="1">
    <citation type="submission" date="2015-08" db="EMBL/GenBank/DDBJ databases">
        <title>Genome of Paenibacillus jilunlii.</title>
        <authorList>
            <person name="Sant'Anna F.H."/>
            <person name="Ambrosini A."/>
            <person name="Souza R."/>
            <person name="Bach E."/>
            <person name="Fernandes G."/>
            <person name="Balsanelli E."/>
            <person name="Baura V.A."/>
            <person name="Pedrosa F.O."/>
            <person name="Souza E.M."/>
            <person name="Passaglia L."/>
        </authorList>
    </citation>
    <scope>NUCLEOTIDE SEQUENCE [LARGE SCALE GENOMIC DNA]</scope>
    <source>
        <strain evidence="5 7">DSM 23019</strain>
    </source>
</reference>
<sequence length="135" mass="15623">MVTYLRGELAKEANVNIETLRYYEKHELLPQPQRTASGYRVYTEETLTRIIFIQNAKNCGFTLREIKKALKKSEGGNLSIPDFIMAIERKMTAVDLEIAKREKTRLLLGDLKRNLESAERHPGVQETLQILKMED</sequence>